<proteinExistence type="predicted"/>
<sequence length="328" mass="36885">MPYNQLLIESMTVTPPHLLSFADEDASADVSCHLLADAFPPIVHLAEELEPYITSGISLWREAYGLEPGDNYSAEVLQAAQWLRHGLPSALDYSDEYGVFQSLAHAIRWAVPELTQARSSDGQLYALASAWIAYDAIRELAHWLDTSLALLQQDFQPGQHIGDAEIDVWLEDDPATFRVFVHEGRQATLTEWALQFPDAFTAWVEPYRLKWALHEAEQREWAARSLGTVGRLGALAQVADSLTQAELDKQSLTIVTRRTRDAQKKAASAAIKYHAEEKAAWLSLAHILRQENRNLSYSDLARRIIKTRQLSESAARSIRLHLSAYLVK</sequence>
<name>A0A1D9LGZ1_9NEIS</name>
<accession>A0A1D9LGZ1</accession>
<evidence type="ECO:0000313" key="2">
    <source>
        <dbReference type="Proteomes" id="UP000178776"/>
    </source>
</evidence>
<dbReference type="EMBL" id="CP017707">
    <property type="protein sequence ID" value="AOZ50518.1"/>
    <property type="molecule type" value="Genomic_DNA"/>
</dbReference>
<evidence type="ECO:0000313" key="1">
    <source>
        <dbReference type="EMBL" id="AOZ50518.1"/>
    </source>
</evidence>
<protein>
    <submittedName>
        <fullName evidence="1">Uncharacterized protein</fullName>
    </submittedName>
</protein>
<gene>
    <name evidence="1" type="ORF">BKX93_11330</name>
</gene>
<dbReference type="STRING" id="1108595.BKX93_11330"/>
<reference evidence="1 2" key="1">
    <citation type="submission" date="2016-10" db="EMBL/GenBank/DDBJ databases">
        <title>Chromobacterium muskegensis sp. nov., an insecticidal bacterium isolated from Sphagnum bogs.</title>
        <authorList>
            <person name="Sparks M.E."/>
            <person name="Blackburn M.B."/>
            <person name="Gundersen-Rindal D.E."/>
            <person name="Mitchell A."/>
            <person name="Farrar R."/>
            <person name="Kuhar D."/>
        </authorList>
    </citation>
    <scope>NUCLEOTIDE SEQUENCE [LARGE SCALE GENOMIC DNA]</scope>
    <source>
        <strain evidence="1 2">21-1</strain>
    </source>
</reference>
<dbReference type="Proteomes" id="UP000178776">
    <property type="component" value="Chromosome"/>
</dbReference>
<dbReference type="AlphaFoldDB" id="A0A1D9LGZ1"/>
<dbReference type="RefSeq" id="WP_070979859.1">
    <property type="nucleotide sequence ID" value="NZ_CP017707.1"/>
</dbReference>
<organism evidence="1 2">
    <name type="scientific">Chromobacterium vaccinii</name>
    <dbReference type="NCBI Taxonomy" id="1108595"/>
    <lineage>
        <taxon>Bacteria</taxon>
        <taxon>Pseudomonadati</taxon>
        <taxon>Pseudomonadota</taxon>
        <taxon>Betaproteobacteria</taxon>
        <taxon>Neisseriales</taxon>
        <taxon>Chromobacteriaceae</taxon>
        <taxon>Chromobacterium</taxon>
    </lineage>
</organism>
<dbReference type="GeneID" id="68841805"/>
<dbReference type="KEGG" id="cvc:BKX93_11330"/>